<dbReference type="Pfam" id="PF00498">
    <property type="entry name" value="FHA"/>
    <property type="match status" value="1"/>
</dbReference>
<dbReference type="InterPro" id="IPR008984">
    <property type="entry name" value="SMAD_FHA_dom_sf"/>
</dbReference>
<reference evidence="4" key="1">
    <citation type="journal article" date="2018" name="Gigascience">
        <title>Genome assembly of the Pink Ipe (Handroanthus impetiginosus, Bignoniaceae), a highly valued, ecologically keystone Neotropical timber forest tree.</title>
        <authorList>
            <person name="Silva-Junior O.B."/>
            <person name="Grattapaglia D."/>
            <person name="Novaes E."/>
            <person name="Collevatti R.G."/>
        </authorList>
    </citation>
    <scope>NUCLEOTIDE SEQUENCE [LARGE SCALE GENOMIC DNA]</scope>
    <source>
        <strain evidence="4">cv. UFG-1</strain>
    </source>
</reference>
<dbReference type="PROSITE" id="PS50006">
    <property type="entry name" value="FHA_DOMAIN"/>
    <property type="match status" value="1"/>
</dbReference>
<evidence type="ECO:0000313" key="3">
    <source>
        <dbReference type="EMBL" id="PIN15571.1"/>
    </source>
</evidence>
<dbReference type="AlphaFoldDB" id="A0A2G9HDH9"/>
<dbReference type="InterPro" id="IPR050923">
    <property type="entry name" value="Cell_Proc_Reg/RNA_Proc"/>
</dbReference>
<accession>A0A2G9HDH9</accession>
<dbReference type="Gene3D" id="2.60.200.20">
    <property type="match status" value="1"/>
</dbReference>
<protein>
    <recommendedName>
        <fullName evidence="2">FHA domain-containing protein</fullName>
    </recommendedName>
</protein>
<dbReference type="EMBL" id="NKXS01002051">
    <property type="protein sequence ID" value="PIN15571.1"/>
    <property type="molecule type" value="Genomic_DNA"/>
</dbReference>
<comment type="caution">
    <text evidence="3">The sequence shown here is derived from an EMBL/GenBank/DDBJ whole genome shotgun (WGS) entry which is preliminary data.</text>
</comment>
<feature type="region of interest" description="Disordered" evidence="1">
    <location>
        <begin position="198"/>
        <end position="324"/>
    </location>
</feature>
<evidence type="ECO:0000259" key="2">
    <source>
        <dbReference type="PROSITE" id="PS50006"/>
    </source>
</evidence>
<evidence type="ECO:0000313" key="4">
    <source>
        <dbReference type="Proteomes" id="UP000231279"/>
    </source>
</evidence>
<feature type="compositionally biased region" description="Basic residues" evidence="1">
    <location>
        <begin position="268"/>
        <end position="278"/>
    </location>
</feature>
<evidence type="ECO:0000256" key="1">
    <source>
        <dbReference type="SAM" id="MobiDB-lite"/>
    </source>
</evidence>
<dbReference type="SMART" id="SM00240">
    <property type="entry name" value="FHA"/>
    <property type="match status" value="1"/>
</dbReference>
<name>A0A2G9HDH9_9LAMI</name>
<dbReference type="Proteomes" id="UP000231279">
    <property type="component" value="Unassembled WGS sequence"/>
</dbReference>
<dbReference type="OrthoDB" id="687730at2759"/>
<feature type="domain" description="FHA" evidence="2">
    <location>
        <begin position="40"/>
        <end position="96"/>
    </location>
</feature>
<sequence length="493" mass="53170">MAPRRSAASGEDDQCPMLKLIMEKGPLAGQTNEFRPGSRINIGRIIRGNSLSIKDAGISSKHLVIQVEPGSESGRSSWAITDLGSSNGTVLNGVQLEPSEPVVLSEGDVIKIGEMTSIKVKFEVSGGEREVDSKNVRRNARRRVRGQVGELGVIDEDSELGLGDKHLGSENNLGTGFRNDKYEDLGNKGGKLGVADEEKMRGRRTRGSTAGKLENGVEENLGRVSLRRTRSSKKNESLATSTIDLDEDEENLETSKMDNVAEAELKQGKKVRGRPRSSRKIENTLENLDMNGDKDLGPTGVKGGQGVSVRRTRSSRKEEDIGESGTDLGIVEAKCTRKGTRGRKKLLVETPLEEKQEDESNLETRDSEVGVSELIEGVDSGKEGAAGLANTPGVREGAAGLASMSKCNEGVAGFASTSGVKEGAVDTGNGGAVLDLAKMTLGEWFDFLEVFLPKQIIDATEEMISEMRQKAERLHEFMLQQKNANERGEVAMD</sequence>
<organism evidence="3 4">
    <name type="scientific">Handroanthus impetiginosus</name>
    <dbReference type="NCBI Taxonomy" id="429701"/>
    <lineage>
        <taxon>Eukaryota</taxon>
        <taxon>Viridiplantae</taxon>
        <taxon>Streptophyta</taxon>
        <taxon>Embryophyta</taxon>
        <taxon>Tracheophyta</taxon>
        <taxon>Spermatophyta</taxon>
        <taxon>Magnoliopsida</taxon>
        <taxon>eudicotyledons</taxon>
        <taxon>Gunneridae</taxon>
        <taxon>Pentapetalae</taxon>
        <taxon>asterids</taxon>
        <taxon>lamiids</taxon>
        <taxon>Lamiales</taxon>
        <taxon>Bignoniaceae</taxon>
        <taxon>Crescentiina</taxon>
        <taxon>Tabebuia alliance</taxon>
        <taxon>Handroanthus</taxon>
    </lineage>
</organism>
<dbReference type="SUPFAM" id="SSF49879">
    <property type="entry name" value="SMAD/FHA domain"/>
    <property type="match status" value="1"/>
</dbReference>
<dbReference type="PANTHER" id="PTHR23308">
    <property type="entry name" value="NUCLEAR INHIBITOR OF PROTEIN PHOSPHATASE-1"/>
    <property type="match status" value="1"/>
</dbReference>
<proteinExistence type="predicted"/>
<gene>
    <name evidence="3" type="ORF">CDL12_11777</name>
</gene>
<dbReference type="STRING" id="429701.A0A2G9HDH9"/>
<dbReference type="InterPro" id="IPR000253">
    <property type="entry name" value="FHA_dom"/>
</dbReference>
<keyword evidence="4" id="KW-1185">Reference proteome</keyword>